<dbReference type="AlphaFoldDB" id="A0A1I1TMD6"/>
<dbReference type="Proteomes" id="UP000198716">
    <property type="component" value="Unassembled WGS sequence"/>
</dbReference>
<evidence type="ECO:0000256" key="1">
    <source>
        <dbReference type="SAM" id="MobiDB-lite"/>
    </source>
</evidence>
<protein>
    <submittedName>
        <fullName evidence="2">Uncharacterized protein</fullName>
    </submittedName>
</protein>
<gene>
    <name evidence="2" type="ORF">SAMN04487819_101194</name>
</gene>
<proteinExistence type="predicted"/>
<evidence type="ECO:0000313" key="3">
    <source>
        <dbReference type="Proteomes" id="UP000198716"/>
    </source>
</evidence>
<evidence type="ECO:0000313" key="2">
    <source>
        <dbReference type="EMBL" id="SFD59694.1"/>
    </source>
</evidence>
<feature type="region of interest" description="Disordered" evidence="1">
    <location>
        <begin position="47"/>
        <end position="111"/>
    </location>
</feature>
<feature type="region of interest" description="Disordered" evidence="1">
    <location>
        <begin position="1"/>
        <end position="20"/>
    </location>
</feature>
<accession>A0A1I1TMD6</accession>
<name>A0A1I1TMD6_9ACTN</name>
<reference evidence="3" key="1">
    <citation type="submission" date="2016-10" db="EMBL/GenBank/DDBJ databases">
        <authorList>
            <person name="Varghese N."/>
            <person name="Submissions S."/>
        </authorList>
    </citation>
    <scope>NUCLEOTIDE SEQUENCE [LARGE SCALE GENOMIC DNA]</scope>
    <source>
        <strain evidence="3">DSM 45004</strain>
    </source>
</reference>
<feature type="compositionally biased region" description="Basic and acidic residues" evidence="1">
    <location>
        <begin position="72"/>
        <end position="84"/>
    </location>
</feature>
<dbReference type="RefSeq" id="WP_139219411.1">
    <property type="nucleotide sequence ID" value="NZ_FOMZ01000001.1"/>
</dbReference>
<sequence length="111" mass="12077">MRCRTTTKAGKPCPNGARPSGLCHIHDPAVQCGGTTKRGTRCTVATGGGRCEHHGKTRSKNSQLDLWQSRRQKADSGKRAERITVFDPVLGPINTDAYPPTSTSRIIDHPR</sequence>
<dbReference type="EMBL" id="FOMZ01000001">
    <property type="protein sequence ID" value="SFD59694.1"/>
    <property type="molecule type" value="Genomic_DNA"/>
</dbReference>
<organism evidence="2 3">
    <name type="scientific">Actinopolyspora alba</name>
    <dbReference type="NCBI Taxonomy" id="673379"/>
    <lineage>
        <taxon>Bacteria</taxon>
        <taxon>Bacillati</taxon>
        <taxon>Actinomycetota</taxon>
        <taxon>Actinomycetes</taxon>
        <taxon>Actinopolysporales</taxon>
        <taxon>Actinopolysporaceae</taxon>
        <taxon>Actinopolyspora</taxon>
        <taxon>Actinopolyspora alba group</taxon>
    </lineage>
</organism>
<keyword evidence="3" id="KW-1185">Reference proteome</keyword>